<feature type="compositionally biased region" description="Basic and acidic residues" evidence="5">
    <location>
        <begin position="786"/>
        <end position="829"/>
    </location>
</feature>
<feature type="compositionally biased region" description="Acidic residues" evidence="5">
    <location>
        <begin position="990"/>
        <end position="999"/>
    </location>
</feature>
<feature type="compositionally biased region" description="Low complexity" evidence="5">
    <location>
        <begin position="843"/>
        <end position="853"/>
    </location>
</feature>
<feature type="domain" description="Nucleoporin Nup159/Nup146 N-terminal" evidence="6">
    <location>
        <begin position="35"/>
        <end position="385"/>
    </location>
</feature>
<evidence type="ECO:0000256" key="4">
    <source>
        <dbReference type="SAM" id="Coils"/>
    </source>
</evidence>
<reference evidence="7 8" key="1">
    <citation type="submission" date="2020-11" db="EMBL/GenBank/DDBJ databases">
        <title>Kefir isolates.</title>
        <authorList>
            <person name="Marcisauskas S."/>
            <person name="Kim Y."/>
            <person name="Blasche S."/>
        </authorList>
    </citation>
    <scope>NUCLEOTIDE SEQUENCE [LARGE SCALE GENOMIC DNA]</scope>
    <source>
        <strain evidence="7 8">OG2</strain>
    </source>
</reference>
<feature type="compositionally biased region" description="Polar residues" evidence="5">
    <location>
        <begin position="674"/>
        <end position="688"/>
    </location>
</feature>
<keyword evidence="2" id="KW-0813">Transport</keyword>
<feature type="compositionally biased region" description="Polar residues" evidence="5">
    <location>
        <begin position="856"/>
        <end position="872"/>
    </location>
</feature>
<dbReference type="InterPro" id="IPR039462">
    <property type="entry name" value="Nup159/Nup146_N"/>
</dbReference>
<feature type="compositionally biased region" description="Polar residues" evidence="5">
    <location>
        <begin position="534"/>
        <end position="546"/>
    </location>
</feature>
<feature type="compositionally biased region" description="Polar residues" evidence="5">
    <location>
        <begin position="636"/>
        <end position="666"/>
    </location>
</feature>
<dbReference type="EMBL" id="PUHR01000017">
    <property type="protein sequence ID" value="KAG0670969.1"/>
    <property type="molecule type" value="Genomic_DNA"/>
</dbReference>
<evidence type="ECO:0000313" key="8">
    <source>
        <dbReference type="Proteomes" id="UP000750334"/>
    </source>
</evidence>
<feature type="compositionally biased region" description="Polar residues" evidence="5">
    <location>
        <begin position="753"/>
        <end position="774"/>
    </location>
</feature>
<keyword evidence="3" id="KW-0539">Nucleus</keyword>
<accession>A0A9P7BD63</accession>
<feature type="compositionally biased region" description="Polar residues" evidence="5">
    <location>
        <begin position="459"/>
        <end position="471"/>
    </location>
</feature>
<organism evidence="7 8">
    <name type="scientific">Maudiozyma exigua</name>
    <name type="common">Yeast</name>
    <name type="synonym">Kazachstania exigua</name>
    <dbReference type="NCBI Taxonomy" id="34358"/>
    <lineage>
        <taxon>Eukaryota</taxon>
        <taxon>Fungi</taxon>
        <taxon>Dikarya</taxon>
        <taxon>Ascomycota</taxon>
        <taxon>Saccharomycotina</taxon>
        <taxon>Saccharomycetes</taxon>
        <taxon>Saccharomycetales</taxon>
        <taxon>Saccharomycetaceae</taxon>
        <taxon>Maudiozyma</taxon>
    </lineage>
</organism>
<evidence type="ECO:0000256" key="1">
    <source>
        <dbReference type="ARBA" id="ARBA00004123"/>
    </source>
</evidence>
<feature type="compositionally biased region" description="Acidic residues" evidence="5">
    <location>
        <begin position="1065"/>
        <end position="1075"/>
    </location>
</feature>
<evidence type="ECO:0000259" key="6">
    <source>
        <dbReference type="Pfam" id="PF16755"/>
    </source>
</evidence>
<feature type="compositionally biased region" description="Basic and acidic residues" evidence="5">
    <location>
        <begin position="922"/>
        <end position="959"/>
    </location>
</feature>
<name>A0A9P7BD63_MAUEX</name>
<dbReference type="InterPro" id="IPR015943">
    <property type="entry name" value="WD40/YVTN_repeat-like_dom_sf"/>
</dbReference>
<dbReference type="Pfam" id="PF16755">
    <property type="entry name" value="Beta-prop_NUP159_NUP214"/>
    <property type="match status" value="1"/>
</dbReference>
<sequence length="1437" mass="158893">MSTLGDEIPTNTSEDFGFKSLGQKNILPSSEENLPFSSLSHFNILNGKSLYIAYSNDRLIIGDLQILREFIENKEDLPRDELDKKFEETIPDVVFCGFNANAKAIVATRSGSIITIDTNSFEKEQESIELHKTILTAKLHHNLLWILDDENQLFYFDPITNETSITIKEDVKSFDLHNDKLYLLLKANTENILIYEGERSPKLQSSFSDADEINEAIEEESLLPIDISFVSDNQLLLVYGNEINAETDDVSYDQKMYIAEINEDGSKISFHESFDIAPAFGSVLRFPSFYNILLNKLIPGCEYICILGSSCASELTIYDSKEVVQPSQDSERAVLPISQTTDNDTNPTGIALDISTTGKIFEVCLGVDQIERLPLIYVLNNEGDLQIVGLFHSTAIKENKFDISNLETVLHKENRLAAASLDSDDVLETRSAEPTVREQEPVETPAEESKEKPLFGTDFGSNIENPFTSNAKGSGLASPFANLSTKANSEDQKSTNTAFSSVSSKPFSFGQASTDQSSFGQSSFGKPAFGQLQFGETSTEQPSTANPAFGKPTFGQSSSSDRSDTAVSAFGKPAFGTPGFGQASVEQSKTAAPAFGKPAFDETSTEQVSFGKPSFGQSAFTQSATEESSFGKPIFGSSTFGQTSNTQSTFGTPNFGQPSLTSNSGNAFGKPAFGSTSFGALNTESPNNNHKDKEPSKPLFEFNKTDDLDKTGSGTAAIGKLSFGTPSFGAPSLDNTQSSAPSPFGKSAFGTPAFSQAAANPSFTVPSGSPFSNLSKKESPFVNLGDQKKEELTTKESNESKEEETIKAEEKNVPDVGTIKDTEESKPETESLIGSLTDRIKKSSNLSSNDLKSPVFGQSSETTVKASPSPFSSFADKIKNPTTESSPFSLKDNPALQLEKSAEEETGESEITEDIPGTSVDEIEKVSSEDKEETTLEKAVEPIHKETETDELNIKKEPVESLELSTKTDESEHQKEHDEESIHEGSESGTEQEDIENLSEVELPKSENDEEIIDGDMEIIEKTKSILNINDEGMFISDELKEYTDELMSLESFTGYPVAEGEFSKEDDDEDNVEEPDAKESYEDMTGIADSDSEGLGEDLLVSEEVQAIPETVSTTMQTETPEVDDKCIPYVGPVHAGVQTRPYETSHFKIQAFEDSEQYLAELYKPKPLSEYYTNAVPKTPRLSEDPIMGSMEKTYYMIEAELSVLNDNVKNFDVFFEDQCTLELEKRSKESLPNLYTWRLSEVDRLQKIVDDLKTTCDTNNESLDKLSEEISDSTVKILKTENEMNELKEFIHQVEYLTDSTKDNKFRSLGLHQAKMQAKLRHKMNKAYDEIRSIKESLNIMKVYISKDNDTERSVLLGQMTDIKEHHEGVLANIKKLQGDIQKLSLVPFKPKDYDQKAYEELTKEDITSIDIVELGLKQNTKRELGSFFKLLHK</sequence>
<gene>
    <name evidence="7" type="ORF">C6P45_001476</name>
</gene>
<comment type="subcellular location">
    <subcellularLocation>
        <location evidence="1">Nucleus</location>
    </subcellularLocation>
</comment>
<evidence type="ECO:0000313" key="7">
    <source>
        <dbReference type="EMBL" id="KAG0670969.1"/>
    </source>
</evidence>
<keyword evidence="8" id="KW-1185">Reference proteome</keyword>
<feature type="compositionally biased region" description="Basic and acidic residues" evidence="5">
    <location>
        <begin position="427"/>
        <end position="440"/>
    </location>
</feature>
<feature type="compositionally biased region" description="Basic and acidic residues" evidence="5">
    <location>
        <begin position="966"/>
        <end position="986"/>
    </location>
</feature>
<feature type="coiled-coil region" evidence="4">
    <location>
        <begin position="1252"/>
        <end position="1286"/>
    </location>
</feature>
<feature type="compositionally biased region" description="Polar residues" evidence="5">
    <location>
        <begin position="615"/>
        <end position="628"/>
    </location>
</feature>
<protein>
    <recommendedName>
        <fullName evidence="6">Nucleoporin Nup159/Nup146 N-terminal domain-containing protein</fullName>
    </recommendedName>
</protein>
<keyword evidence="4" id="KW-0175">Coiled coil</keyword>
<dbReference type="Proteomes" id="UP000750334">
    <property type="component" value="Unassembled WGS sequence"/>
</dbReference>
<feature type="region of interest" description="Disordered" evidence="5">
    <location>
        <begin position="1061"/>
        <end position="1083"/>
    </location>
</feature>
<evidence type="ECO:0000256" key="3">
    <source>
        <dbReference type="ARBA" id="ARBA00023242"/>
    </source>
</evidence>
<dbReference type="OrthoDB" id="248320at2759"/>
<proteinExistence type="predicted"/>
<feature type="region of interest" description="Disordered" evidence="5">
    <location>
        <begin position="497"/>
        <end position="1013"/>
    </location>
</feature>
<dbReference type="SUPFAM" id="SSF117289">
    <property type="entry name" value="Nucleoporin domain"/>
    <property type="match status" value="1"/>
</dbReference>
<feature type="compositionally biased region" description="Acidic residues" evidence="5">
    <location>
        <begin position="902"/>
        <end position="913"/>
    </location>
</feature>
<evidence type="ECO:0000256" key="2">
    <source>
        <dbReference type="ARBA" id="ARBA00022448"/>
    </source>
</evidence>
<dbReference type="GO" id="GO:0005634">
    <property type="term" value="C:nucleus"/>
    <property type="evidence" value="ECO:0007669"/>
    <property type="project" value="UniProtKB-SubCell"/>
</dbReference>
<feature type="compositionally biased region" description="Polar residues" evidence="5">
    <location>
        <begin position="497"/>
        <end position="524"/>
    </location>
</feature>
<feature type="region of interest" description="Disordered" evidence="5">
    <location>
        <begin position="421"/>
        <end position="471"/>
    </location>
</feature>
<comment type="caution">
    <text evidence="7">The sequence shown here is derived from an EMBL/GenBank/DDBJ whole genome shotgun (WGS) entry which is preliminary data.</text>
</comment>
<dbReference type="Gene3D" id="2.130.10.10">
    <property type="entry name" value="YVTN repeat-like/Quinoprotein amine dehydrogenase"/>
    <property type="match status" value="1"/>
</dbReference>
<evidence type="ECO:0000256" key="5">
    <source>
        <dbReference type="SAM" id="MobiDB-lite"/>
    </source>
</evidence>